<dbReference type="InterPro" id="IPR050356">
    <property type="entry name" value="SulA_CellDiv_inhibitor"/>
</dbReference>
<dbReference type="InterPro" id="IPR043128">
    <property type="entry name" value="Rev_trsase/Diguanyl_cyclase"/>
</dbReference>
<dbReference type="PANTHER" id="PTHR35369">
    <property type="entry name" value="BLR3025 PROTEIN-RELATED"/>
    <property type="match status" value="1"/>
</dbReference>
<evidence type="ECO:0000256" key="2">
    <source>
        <dbReference type="ARBA" id="ARBA00010945"/>
    </source>
</evidence>
<dbReference type="Proteomes" id="UP001597373">
    <property type="component" value="Unassembled WGS sequence"/>
</dbReference>
<dbReference type="CDD" id="cd03468">
    <property type="entry name" value="PolY_like"/>
    <property type="match status" value="1"/>
</dbReference>
<comment type="subunit">
    <text evidence="3">Monomer.</text>
</comment>
<evidence type="ECO:0000256" key="4">
    <source>
        <dbReference type="ARBA" id="ARBA00012417"/>
    </source>
</evidence>
<gene>
    <name evidence="10" type="ORF">ACFSMZ_05545</name>
</gene>
<dbReference type="InterPro" id="IPR017961">
    <property type="entry name" value="DNA_pol_Y-fam_little_finger"/>
</dbReference>
<feature type="compositionally biased region" description="Basic and acidic residues" evidence="8">
    <location>
        <begin position="201"/>
        <end position="210"/>
    </location>
</feature>
<feature type="region of interest" description="Disordered" evidence="8">
    <location>
        <begin position="196"/>
        <end position="229"/>
    </location>
</feature>
<comment type="similarity">
    <text evidence="2">Belongs to the DNA polymerase type-Y family.</text>
</comment>
<evidence type="ECO:0000256" key="3">
    <source>
        <dbReference type="ARBA" id="ARBA00011245"/>
    </source>
</evidence>
<dbReference type="InterPro" id="IPR001126">
    <property type="entry name" value="UmuC"/>
</dbReference>
<evidence type="ECO:0000313" key="10">
    <source>
        <dbReference type="EMBL" id="MFD2259224.1"/>
    </source>
</evidence>
<evidence type="ECO:0000313" key="11">
    <source>
        <dbReference type="Proteomes" id="UP001597373"/>
    </source>
</evidence>
<dbReference type="InterPro" id="IPR043502">
    <property type="entry name" value="DNA/RNA_pol_sf"/>
</dbReference>
<dbReference type="Pfam" id="PF11799">
    <property type="entry name" value="IMS_C"/>
    <property type="match status" value="1"/>
</dbReference>
<evidence type="ECO:0000256" key="7">
    <source>
        <dbReference type="ARBA" id="ARBA00049244"/>
    </source>
</evidence>
<evidence type="ECO:0000256" key="8">
    <source>
        <dbReference type="SAM" id="MobiDB-lite"/>
    </source>
</evidence>
<accession>A0ABW5DFR7</accession>
<evidence type="ECO:0000259" key="9">
    <source>
        <dbReference type="PROSITE" id="PS50173"/>
    </source>
</evidence>
<comment type="function">
    <text evidence="6">Poorly processive, error-prone DNA polymerase involved in untargeted mutagenesis. Copies undamaged DNA at stalled replication forks, which arise in vivo from mismatched or misaligned primer ends. These misaligned primers can be extended by PolIV. Exhibits no 3'-5' exonuclease (proofreading) activity. May be involved in translesional synthesis, in conjunction with the beta clamp from PolIII.</text>
</comment>
<dbReference type="Gene3D" id="3.40.1170.60">
    <property type="match status" value="1"/>
</dbReference>
<dbReference type="PANTHER" id="PTHR35369:SF2">
    <property type="entry name" value="BLR3025 PROTEIN"/>
    <property type="match status" value="1"/>
</dbReference>
<reference evidence="11" key="1">
    <citation type="journal article" date="2019" name="Int. J. Syst. Evol. Microbiol.">
        <title>The Global Catalogue of Microorganisms (GCM) 10K type strain sequencing project: providing services to taxonomists for standard genome sequencing and annotation.</title>
        <authorList>
            <consortium name="The Broad Institute Genomics Platform"/>
            <consortium name="The Broad Institute Genome Sequencing Center for Infectious Disease"/>
            <person name="Wu L."/>
            <person name="Ma J."/>
        </authorList>
    </citation>
    <scope>NUCLEOTIDE SEQUENCE [LARGE SCALE GENOMIC DNA]</scope>
    <source>
        <strain evidence="11">KCTC 23707</strain>
    </source>
</reference>
<comment type="cofactor">
    <cofactor evidence="1">
        <name>Mg(2+)</name>
        <dbReference type="ChEBI" id="CHEBI:18420"/>
    </cofactor>
</comment>
<dbReference type="PROSITE" id="PS50173">
    <property type="entry name" value="UMUC"/>
    <property type="match status" value="1"/>
</dbReference>
<evidence type="ECO:0000256" key="6">
    <source>
        <dbReference type="ARBA" id="ARBA00025589"/>
    </source>
</evidence>
<dbReference type="Pfam" id="PF00817">
    <property type="entry name" value="IMS"/>
    <property type="match status" value="1"/>
</dbReference>
<dbReference type="EMBL" id="JBHUIR010000020">
    <property type="protein sequence ID" value="MFD2259224.1"/>
    <property type="molecule type" value="Genomic_DNA"/>
</dbReference>
<sequence length="586" mass="63925">MLAVWLPHLSTDRILRQRHGTGWRQAGRQAEVPPLVLSHRENNTQRIAALNETAEALGLRPGMGIADARAMHPSIEVLEADPEADHRLLCRLADWCDHFTPLVALDGSDGLMLDISGCAHLFSGENALLRVLLRHLTRQGFDARAALASTQGMAWAAARFVAKAVPGKVGTAFPSGTATGKQGMVPGKVGAAFPSGTAEKQGGRAGRDFCEGPNHLGPSANIPPGGERDALAPMPLAALRIPPETVAKLESVGLRRVGALLDAPRGPLARRFGQLLVTRLDQALGTVEEAISPRFPVPPLSVERRLAEPVSLVEDIQSLLLLLAGRLKQDLERRGEGARQLTLSLFRMDGAVTRIAVSTSRPLRDPQAIGTLFAEKFAVLENSLDPGEGFELVRLAAASTAPFVEKQEDLHGDPASAGEERFALVVDRLRARLGDSAVLMPSPEESHMPEREGRFVAFRVWVESPSAARYATAGSAVLKPDTQFDAVPAALLRPLRLLLRPEPVEAAAEVPEGPPFSFRWRKALYRVVRAEGPERIEPEWWRMPAGTLPRDYFRVEDTEGRRFWLFREGIYDGGANPRWFMHGLFP</sequence>
<dbReference type="RefSeq" id="WP_378188338.1">
    <property type="nucleotide sequence ID" value="NZ_BAABGS010000018.1"/>
</dbReference>
<feature type="domain" description="UmuC" evidence="9">
    <location>
        <begin position="34"/>
        <end position="163"/>
    </location>
</feature>
<keyword evidence="11" id="KW-1185">Reference proteome</keyword>
<protein>
    <recommendedName>
        <fullName evidence="4">DNA-directed DNA polymerase</fullName>
        <ecNumber evidence="4">2.7.7.7</ecNumber>
    </recommendedName>
</protein>
<evidence type="ECO:0000256" key="1">
    <source>
        <dbReference type="ARBA" id="ARBA00001946"/>
    </source>
</evidence>
<name>A0ABW5DFR7_9HYPH</name>
<dbReference type="EC" id="2.7.7.7" evidence="4"/>
<dbReference type="SUPFAM" id="SSF56672">
    <property type="entry name" value="DNA/RNA polymerases"/>
    <property type="match status" value="1"/>
</dbReference>
<evidence type="ECO:0000256" key="5">
    <source>
        <dbReference type="ARBA" id="ARBA00022763"/>
    </source>
</evidence>
<proteinExistence type="inferred from homology"/>
<organism evidence="10 11">
    <name type="scientific">Chelativorans composti</name>
    <dbReference type="NCBI Taxonomy" id="768533"/>
    <lineage>
        <taxon>Bacteria</taxon>
        <taxon>Pseudomonadati</taxon>
        <taxon>Pseudomonadota</taxon>
        <taxon>Alphaproteobacteria</taxon>
        <taxon>Hyphomicrobiales</taxon>
        <taxon>Phyllobacteriaceae</taxon>
        <taxon>Chelativorans</taxon>
    </lineage>
</organism>
<comment type="caution">
    <text evidence="10">The sequence shown here is derived from an EMBL/GenBank/DDBJ whole genome shotgun (WGS) entry which is preliminary data.</text>
</comment>
<dbReference type="Gene3D" id="3.30.70.270">
    <property type="match status" value="1"/>
</dbReference>
<comment type="catalytic activity">
    <reaction evidence="7">
        <text>DNA(n) + a 2'-deoxyribonucleoside 5'-triphosphate = DNA(n+1) + diphosphate</text>
        <dbReference type="Rhea" id="RHEA:22508"/>
        <dbReference type="Rhea" id="RHEA-COMP:17339"/>
        <dbReference type="Rhea" id="RHEA-COMP:17340"/>
        <dbReference type="ChEBI" id="CHEBI:33019"/>
        <dbReference type="ChEBI" id="CHEBI:61560"/>
        <dbReference type="ChEBI" id="CHEBI:173112"/>
        <dbReference type="EC" id="2.7.7.7"/>
    </reaction>
</comment>
<keyword evidence="5" id="KW-0227">DNA damage</keyword>